<evidence type="ECO:0000259" key="1">
    <source>
        <dbReference type="Pfam" id="PF13354"/>
    </source>
</evidence>
<keyword evidence="2" id="KW-0378">Hydrolase</keyword>
<comment type="caution">
    <text evidence="2">The sequence shown here is derived from an EMBL/GenBank/DDBJ whole genome shotgun (WGS) entry which is preliminary data.</text>
</comment>
<dbReference type="Gene3D" id="3.40.710.10">
    <property type="entry name" value="DD-peptidase/beta-lactamase superfamily"/>
    <property type="match status" value="1"/>
</dbReference>
<dbReference type="Proteomes" id="UP000326380">
    <property type="component" value="Unassembled WGS sequence"/>
</dbReference>
<reference evidence="2 3" key="1">
    <citation type="submission" date="2019-09" db="EMBL/GenBank/DDBJ databases">
        <title>Genome sequence of Hymenobacter sp. M3.</title>
        <authorList>
            <person name="Srinivasan S."/>
        </authorList>
    </citation>
    <scope>NUCLEOTIDE SEQUENCE [LARGE SCALE GENOMIC DNA]</scope>
    <source>
        <strain evidence="2 3">M3</strain>
    </source>
</reference>
<evidence type="ECO:0000313" key="3">
    <source>
        <dbReference type="Proteomes" id="UP000326380"/>
    </source>
</evidence>
<dbReference type="AlphaFoldDB" id="A0AA88FGY7"/>
<dbReference type="GO" id="GO:0030655">
    <property type="term" value="P:beta-lactam antibiotic catabolic process"/>
    <property type="evidence" value="ECO:0007669"/>
    <property type="project" value="InterPro"/>
</dbReference>
<gene>
    <name evidence="2" type="ORF">F0P96_19885</name>
</gene>
<dbReference type="EMBL" id="VTWU01000009">
    <property type="protein sequence ID" value="KAA9325590.1"/>
    <property type="molecule type" value="Genomic_DNA"/>
</dbReference>
<dbReference type="InterPro" id="IPR045155">
    <property type="entry name" value="Beta-lactam_cat"/>
</dbReference>
<protein>
    <submittedName>
        <fullName evidence="2">Serine hydrolase</fullName>
    </submittedName>
</protein>
<dbReference type="SUPFAM" id="SSF56601">
    <property type="entry name" value="beta-lactamase/transpeptidase-like"/>
    <property type="match status" value="1"/>
</dbReference>
<proteinExistence type="predicted"/>
<keyword evidence="3" id="KW-1185">Reference proteome</keyword>
<dbReference type="Pfam" id="PF13354">
    <property type="entry name" value="Beta-lactamase2"/>
    <property type="match status" value="1"/>
</dbReference>
<accession>A0AA88FGY7</accession>
<dbReference type="GO" id="GO:0008800">
    <property type="term" value="F:beta-lactamase activity"/>
    <property type="evidence" value="ECO:0007669"/>
    <property type="project" value="InterPro"/>
</dbReference>
<evidence type="ECO:0000313" key="2">
    <source>
        <dbReference type="EMBL" id="KAA9325590.1"/>
    </source>
</evidence>
<name>A0AA88FGY7_9BACT</name>
<dbReference type="InterPro" id="IPR012338">
    <property type="entry name" value="Beta-lactam/transpept-like"/>
</dbReference>
<feature type="domain" description="Beta-lactamase class A catalytic" evidence="1">
    <location>
        <begin position="87"/>
        <end position="218"/>
    </location>
</feature>
<organism evidence="2 3">
    <name type="scientific">Hymenobacter busanensis</name>
    <dbReference type="NCBI Taxonomy" id="2607656"/>
    <lineage>
        <taxon>Bacteria</taxon>
        <taxon>Pseudomonadati</taxon>
        <taxon>Bacteroidota</taxon>
        <taxon>Cytophagia</taxon>
        <taxon>Cytophagales</taxon>
        <taxon>Hymenobacteraceae</taxon>
        <taxon>Hymenobacter</taxon>
    </lineage>
</organism>
<sequence length="418" mass="47689">MQMQRVPMMLAVVFLLSTTLSKQEQVTYHISPRTTFTNPLDSILLTTPALASVAHQAEKYELQVIYTRIDRDATTRKPHFTQIDYHLNERAYFNPASLVKLPVALLSLEKLNRLRQQFPALNRNTIMATGAAGRCQTAVPFATNPDSDRVATMGNYIKRMLLVSDNQAYNRLYEFLGQQYLHERLTQLGYPNVRITRRFAPCDTAANRCTNPITFHHRNGSIIYRQAAACNAKPITFPLGRIAKGKAYLANGRIIRQPYDFTTANYLPLQAVTDILRTTLFPEITSSAARQYLFPSDYVFLRRYLSSTPNQSGFKPFATPEYFPAYKKYLFYGRHPQAKPDEGLHIYNIVGMSHGYLADCAYFSDESESIEFMLSAVIYVNNDGILNDGRYEYQTVGLPFLAELGKAIYAYEQNRPRP</sequence>